<dbReference type="Proteomes" id="UP001458880">
    <property type="component" value="Unassembled WGS sequence"/>
</dbReference>
<protein>
    <submittedName>
        <fullName evidence="1">Uncharacterized protein</fullName>
    </submittedName>
</protein>
<evidence type="ECO:0000313" key="2">
    <source>
        <dbReference type="Proteomes" id="UP001458880"/>
    </source>
</evidence>
<reference evidence="1 2" key="1">
    <citation type="journal article" date="2024" name="BMC Genomics">
        <title>De novo assembly and annotation of Popillia japonica's genome with initial clues to its potential as an invasive pest.</title>
        <authorList>
            <person name="Cucini C."/>
            <person name="Boschi S."/>
            <person name="Funari R."/>
            <person name="Cardaioli E."/>
            <person name="Iannotti N."/>
            <person name="Marturano G."/>
            <person name="Paoli F."/>
            <person name="Bruttini M."/>
            <person name="Carapelli A."/>
            <person name="Frati F."/>
            <person name="Nardi F."/>
        </authorList>
    </citation>
    <scope>NUCLEOTIDE SEQUENCE [LARGE SCALE GENOMIC DNA]</scope>
    <source>
        <strain evidence="1">DMR45628</strain>
    </source>
</reference>
<accession>A0AAW1K4X3</accession>
<proteinExistence type="predicted"/>
<evidence type="ECO:0000313" key="1">
    <source>
        <dbReference type="EMBL" id="KAK9712849.1"/>
    </source>
</evidence>
<gene>
    <name evidence="1" type="ORF">QE152_g24675</name>
</gene>
<dbReference type="EMBL" id="JASPKY010000256">
    <property type="protein sequence ID" value="KAK9712849.1"/>
    <property type="molecule type" value="Genomic_DNA"/>
</dbReference>
<name>A0AAW1K4X3_POPJA</name>
<dbReference type="AlphaFoldDB" id="A0AAW1K4X3"/>
<organism evidence="1 2">
    <name type="scientific">Popillia japonica</name>
    <name type="common">Japanese beetle</name>
    <dbReference type="NCBI Taxonomy" id="7064"/>
    <lineage>
        <taxon>Eukaryota</taxon>
        <taxon>Metazoa</taxon>
        <taxon>Ecdysozoa</taxon>
        <taxon>Arthropoda</taxon>
        <taxon>Hexapoda</taxon>
        <taxon>Insecta</taxon>
        <taxon>Pterygota</taxon>
        <taxon>Neoptera</taxon>
        <taxon>Endopterygota</taxon>
        <taxon>Coleoptera</taxon>
        <taxon>Polyphaga</taxon>
        <taxon>Scarabaeiformia</taxon>
        <taxon>Scarabaeidae</taxon>
        <taxon>Rutelinae</taxon>
        <taxon>Popillia</taxon>
    </lineage>
</organism>
<keyword evidence="2" id="KW-1185">Reference proteome</keyword>
<sequence>MIRKTESLNRRHHACFKEMVTSLKEAADIRNHVNHVGVSNGIIYIAVLVNHIGYETRFRYIFKAAL</sequence>
<comment type="caution">
    <text evidence="1">The sequence shown here is derived from an EMBL/GenBank/DDBJ whole genome shotgun (WGS) entry which is preliminary data.</text>
</comment>